<feature type="domain" description="HTH merR-type" evidence="4">
    <location>
        <begin position="3"/>
        <end position="71"/>
    </location>
</feature>
<dbReference type="RefSeq" id="WP_054207677.1">
    <property type="nucleotide sequence ID" value="NZ_LGSZ01000020.1"/>
</dbReference>
<dbReference type="PANTHER" id="PTHR30204:SF97">
    <property type="entry name" value="MERR FAMILY REGULATORY PROTEIN"/>
    <property type="match status" value="1"/>
</dbReference>
<dbReference type="GO" id="GO:0003677">
    <property type="term" value="F:DNA binding"/>
    <property type="evidence" value="ECO:0007669"/>
    <property type="project" value="UniProtKB-KW"/>
</dbReference>
<dbReference type="Gene3D" id="1.10.1660.10">
    <property type="match status" value="1"/>
</dbReference>
<evidence type="ECO:0000256" key="3">
    <source>
        <dbReference type="ARBA" id="ARBA00023163"/>
    </source>
</evidence>
<evidence type="ECO:0000313" key="5">
    <source>
        <dbReference type="EMBL" id="KPH82405.1"/>
    </source>
</evidence>
<dbReference type="PATRIC" id="fig|1526658.3.peg.2875"/>
<comment type="caution">
    <text evidence="5">The sequence shown here is derived from an EMBL/GenBank/DDBJ whole genome shotgun (WGS) entry which is preliminary data.</text>
</comment>
<organism evidence="5 6">
    <name type="scientific">Bosea vaviloviae</name>
    <dbReference type="NCBI Taxonomy" id="1526658"/>
    <lineage>
        <taxon>Bacteria</taxon>
        <taxon>Pseudomonadati</taxon>
        <taxon>Pseudomonadota</taxon>
        <taxon>Alphaproteobacteria</taxon>
        <taxon>Hyphomicrobiales</taxon>
        <taxon>Boseaceae</taxon>
        <taxon>Bosea</taxon>
    </lineage>
</organism>
<accession>A0A0N0MDE9</accession>
<evidence type="ECO:0000259" key="4">
    <source>
        <dbReference type="PROSITE" id="PS50937"/>
    </source>
</evidence>
<reference evidence="5 6" key="1">
    <citation type="submission" date="2015-07" db="EMBL/GenBank/DDBJ databases">
        <title>Whole genome sequencing of Bosea vaviloviae isolated from cave pool.</title>
        <authorList>
            <person name="Tan N.E.H."/>
            <person name="Lee Y.P."/>
            <person name="Gan H.M."/>
            <person name="Barton H."/>
            <person name="Savka M.A."/>
        </authorList>
    </citation>
    <scope>NUCLEOTIDE SEQUENCE [LARGE SCALE GENOMIC DNA]</scope>
    <source>
        <strain evidence="5 6">SD260</strain>
    </source>
</reference>
<name>A0A0N0MDE9_9HYPH</name>
<keyword evidence="1" id="KW-0805">Transcription regulation</keyword>
<evidence type="ECO:0000256" key="2">
    <source>
        <dbReference type="ARBA" id="ARBA00023125"/>
    </source>
</evidence>
<dbReference type="EMBL" id="LGSZ01000020">
    <property type="protein sequence ID" value="KPH82405.1"/>
    <property type="molecule type" value="Genomic_DNA"/>
</dbReference>
<dbReference type="InterPro" id="IPR000551">
    <property type="entry name" value="MerR-type_HTH_dom"/>
</dbReference>
<dbReference type="SUPFAM" id="SSF46955">
    <property type="entry name" value="Putative DNA-binding domain"/>
    <property type="match status" value="1"/>
</dbReference>
<dbReference type="InterPro" id="IPR047057">
    <property type="entry name" value="MerR_fam"/>
</dbReference>
<dbReference type="Pfam" id="PF00376">
    <property type="entry name" value="MerR"/>
    <property type="match status" value="1"/>
</dbReference>
<dbReference type="InterPro" id="IPR015358">
    <property type="entry name" value="Tscrpt_reg_MerR_DNA-bd"/>
</dbReference>
<dbReference type="SMART" id="SM00422">
    <property type="entry name" value="HTH_MERR"/>
    <property type="match status" value="1"/>
</dbReference>
<dbReference type="InterPro" id="IPR009061">
    <property type="entry name" value="DNA-bd_dom_put_sf"/>
</dbReference>
<proteinExistence type="predicted"/>
<dbReference type="CDD" id="cd04781">
    <property type="entry name" value="HTH_MerR-like_sg6"/>
    <property type="match status" value="1"/>
</dbReference>
<gene>
    <name evidence="5" type="ORF">AE618_03535</name>
</gene>
<dbReference type="PANTHER" id="PTHR30204">
    <property type="entry name" value="REDOX-CYCLING DRUG-SENSING TRANSCRIPTIONAL ACTIVATOR SOXR"/>
    <property type="match status" value="1"/>
</dbReference>
<sequence>MPVLDIGEVAGRSGVPASTLRYYEEIGLIESLGRSGLRRQFDADVLLKLSLIGLGKAAGFSLVEIAAIFGGNGRADLPRDRFRAKADEIERQIRDLASLRDMLRHIADCPAPTHLECPTFRGLLTSATQGTLAYHPSRKQAAQGLKTAPRR</sequence>
<dbReference type="Proteomes" id="UP000037822">
    <property type="component" value="Unassembled WGS sequence"/>
</dbReference>
<dbReference type="GO" id="GO:0003700">
    <property type="term" value="F:DNA-binding transcription factor activity"/>
    <property type="evidence" value="ECO:0007669"/>
    <property type="project" value="InterPro"/>
</dbReference>
<evidence type="ECO:0000256" key="1">
    <source>
        <dbReference type="ARBA" id="ARBA00023015"/>
    </source>
</evidence>
<keyword evidence="6" id="KW-1185">Reference proteome</keyword>
<keyword evidence="3" id="KW-0804">Transcription</keyword>
<protein>
    <submittedName>
        <fullName evidence="5">MerR family transcriptional regulator</fullName>
    </submittedName>
</protein>
<dbReference type="PROSITE" id="PS50937">
    <property type="entry name" value="HTH_MERR_2"/>
    <property type="match status" value="1"/>
</dbReference>
<dbReference type="AlphaFoldDB" id="A0A0N0MDE9"/>
<evidence type="ECO:0000313" key="6">
    <source>
        <dbReference type="Proteomes" id="UP000037822"/>
    </source>
</evidence>
<keyword evidence="2" id="KW-0238">DNA-binding</keyword>
<dbReference type="Pfam" id="PF09278">
    <property type="entry name" value="MerR-DNA-bind"/>
    <property type="match status" value="1"/>
</dbReference>
<dbReference type="OrthoDB" id="9802944at2"/>